<evidence type="ECO:0000256" key="2">
    <source>
        <dbReference type="ARBA" id="ARBA00005199"/>
    </source>
</evidence>
<dbReference type="SUPFAM" id="SSF81296">
    <property type="entry name" value="E set domains"/>
    <property type="match status" value="1"/>
</dbReference>
<evidence type="ECO:0000259" key="15">
    <source>
        <dbReference type="SMART" id="SM00642"/>
    </source>
</evidence>
<evidence type="ECO:0000256" key="14">
    <source>
        <dbReference type="PIRNR" id="PIRNR006337"/>
    </source>
</evidence>
<dbReference type="PIRSF" id="PIRSF006337">
    <property type="entry name" value="Trehalose_TreZ"/>
    <property type="match status" value="1"/>
</dbReference>
<dbReference type="Gene3D" id="2.60.40.10">
    <property type="entry name" value="Immunoglobulins"/>
    <property type="match status" value="1"/>
</dbReference>
<dbReference type="EC" id="3.2.1.141" evidence="4 13"/>
<name>A0ABR7TSM9_9BACT</name>
<dbReference type="RefSeq" id="WP_188090583.1">
    <property type="nucleotide sequence ID" value="NZ_JACVFC010000003.1"/>
</dbReference>
<comment type="similarity">
    <text evidence="3 14">Belongs to the glycosyl hydrolase 13 family.</text>
</comment>
<dbReference type="Gene3D" id="3.20.20.80">
    <property type="entry name" value="Glycosidases"/>
    <property type="match status" value="1"/>
</dbReference>
<dbReference type="InterPro" id="IPR006047">
    <property type="entry name" value="GH13_cat_dom"/>
</dbReference>
<comment type="subcellular location">
    <subcellularLocation>
        <location evidence="1">Cytoplasm</location>
    </subcellularLocation>
</comment>
<dbReference type="PANTHER" id="PTHR43651">
    <property type="entry name" value="1,4-ALPHA-GLUCAN-BRANCHING ENZYME"/>
    <property type="match status" value="1"/>
</dbReference>
<keyword evidence="6" id="KW-0963">Cytoplasm</keyword>
<comment type="catalytic activity">
    <reaction evidence="12 14">
        <text>hydrolysis of (1-&gt;4)-alpha-D-glucosidic linkage in 4-alpha-D-[(1-&gt;4)-alpha-D-glucanosyl]n trehalose to yield trehalose and (1-&gt;4)-alpha-D-glucan.</text>
        <dbReference type="EC" id="3.2.1.141"/>
    </reaction>
</comment>
<keyword evidence="9 14" id="KW-0326">Glycosidase</keyword>
<comment type="caution">
    <text evidence="16">The sequence shown here is derived from an EMBL/GenBank/DDBJ whole genome shotgun (WGS) entry which is preliminary data.</text>
</comment>
<keyword evidence="17" id="KW-1185">Reference proteome</keyword>
<organism evidence="16 17">
    <name type="scientific">Chitinophaga qingshengii</name>
    <dbReference type="NCBI Taxonomy" id="1569794"/>
    <lineage>
        <taxon>Bacteria</taxon>
        <taxon>Pseudomonadati</taxon>
        <taxon>Bacteroidota</taxon>
        <taxon>Chitinophagia</taxon>
        <taxon>Chitinophagales</taxon>
        <taxon>Chitinophagaceae</taxon>
        <taxon>Chitinophaga</taxon>
    </lineage>
</organism>
<dbReference type="Proteomes" id="UP000659124">
    <property type="component" value="Unassembled WGS sequence"/>
</dbReference>
<evidence type="ECO:0000256" key="10">
    <source>
        <dbReference type="ARBA" id="ARBA00032057"/>
    </source>
</evidence>
<dbReference type="CDD" id="cd02853">
    <property type="entry name" value="E_set_MTHase_like_N"/>
    <property type="match status" value="1"/>
</dbReference>
<evidence type="ECO:0000256" key="7">
    <source>
        <dbReference type="ARBA" id="ARBA00022801"/>
    </source>
</evidence>
<dbReference type="InterPro" id="IPR044901">
    <property type="entry name" value="Trehalose_TreZ_E-set_sf"/>
</dbReference>
<keyword evidence="8" id="KW-0119">Carbohydrate metabolism</keyword>
<evidence type="ECO:0000256" key="9">
    <source>
        <dbReference type="ARBA" id="ARBA00023295"/>
    </source>
</evidence>
<dbReference type="Gene3D" id="1.10.10.760">
    <property type="entry name" value="E-set domains of sugar-utilizing enzymes"/>
    <property type="match status" value="1"/>
</dbReference>
<comment type="pathway">
    <text evidence="2 14">Glycan biosynthesis; trehalose biosynthesis.</text>
</comment>
<evidence type="ECO:0000256" key="8">
    <source>
        <dbReference type="ARBA" id="ARBA00023277"/>
    </source>
</evidence>
<evidence type="ECO:0000256" key="6">
    <source>
        <dbReference type="ARBA" id="ARBA00022490"/>
    </source>
</evidence>
<dbReference type="SMART" id="SM00642">
    <property type="entry name" value="Aamy"/>
    <property type="match status" value="1"/>
</dbReference>
<evidence type="ECO:0000256" key="1">
    <source>
        <dbReference type="ARBA" id="ARBA00004496"/>
    </source>
</evidence>
<dbReference type="Pfam" id="PF00128">
    <property type="entry name" value="Alpha-amylase"/>
    <property type="match status" value="1"/>
</dbReference>
<evidence type="ECO:0000313" key="17">
    <source>
        <dbReference type="Proteomes" id="UP000659124"/>
    </source>
</evidence>
<reference evidence="16 17" key="1">
    <citation type="submission" date="2020-09" db="EMBL/GenBank/DDBJ databases">
        <title>Genome sequences of type strains of Chitinophaga qingshengii and Chitinophaga varians.</title>
        <authorList>
            <person name="Kittiwongwattana C."/>
        </authorList>
    </citation>
    <scope>NUCLEOTIDE SEQUENCE [LARGE SCALE GENOMIC DNA]</scope>
    <source>
        <strain evidence="16 17">JCM 30026</strain>
    </source>
</reference>
<dbReference type="InterPro" id="IPR014756">
    <property type="entry name" value="Ig_E-set"/>
</dbReference>
<accession>A0ABR7TSM9</accession>
<evidence type="ECO:0000256" key="4">
    <source>
        <dbReference type="ARBA" id="ARBA00012268"/>
    </source>
</evidence>
<sequence>MMTRFQQQGALLKDNGACEFRVWAPFRKNVTLLLLGGEDVAYPLTPEKNGYWTTTVENVTAGTHYYYLLDEQLQRPDPASRRQESSVHHASCVTDPNSFDFTDQDWKGLSPEKLIIYEIHIGAFTPEGTFQAARERLPALEALGITAIELMPVSQFSGDRNWGYDSVYPFALHNRYGTTDDFKALINTAHHLGMAVILDVVYCRTGPEGNYLPDYGPYFTEKYQTHWGPGVNFDDAWCDPVRDFYIQNALMWLDEFHIDGLRLDALDTCQDNSARHFAWELADAVAELEQQTGRRKLLITATDRNDPRYTNPVAIGGYGFTAQWADEFHHALHALLTGETQGYYEDFGQLSHLAQAFTQAFVYTGQYSPYRKRKFGRPLRDNDARHFIVFSQNHEQAGNRMLGERLSALVSFEALKLAAATVILSPFIPLLFMGEEYGEKNPFLFFTSHSDPDLAEKIKKDRSRGFSAFFNTSKSIPDPQLEDTFRRSCLQWDQTLPPNAAMLACYRFLIAFRKHRPAMQTGDQASLQIYPAGELPLLIIKRTSGQDAVLILLNFDKAVQTYHHMAPTPLKKIFDSAHEMWNGPGVKAVDEVLENEPILLQPFSAVVYEMAHHEE</sequence>
<dbReference type="EMBL" id="JACVFC010000003">
    <property type="protein sequence ID" value="MBC9933487.1"/>
    <property type="molecule type" value="Genomic_DNA"/>
</dbReference>
<dbReference type="InterPro" id="IPR013783">
    <property type="entry name" value="Ig-like_fold"/>
</dbReference>
<gene>
    <name evidence="16" type="primary">treZ</name>
    <name evidence="16" type="ORF">ICL07_24060</name>
</gene>
<evidence type="ECO:0000256" key="11">
    <source>
        <dbReference type="ARBA" id="ARBA00033284"/>
    </source>
</evidence>
<proteinExistence type="inferred from homology"/>
<feature type="domain" description="Glycosyl hydrolase family 13 catalytic" evidence="15">
    <location>
        <begin position="118"/>
        <end position="464"/>
    </location>
</feature>
<dbReference type="PANTHER" id="PTHR43651:SF11">
    <property type="entry name" value="MALTO-OLIGOSYLTREHALOSE TREHALOHYDROLASE"/>
    <property type="match status" value="1"/>
</dbReference>
<keyword evidence="7 14" id="KW-0378">Hydrolase</keyword>
<protein>
    <recommendedName>
        <fullName evidence="5 13">Malto-oligosyltrehalose trehalohydrolase</fullName>
        <shortName evidence="14">MTHase</shortName>
        <ecNumber evidence="4 13">3.2.1.141</ecNumber>
    </recommendedName>
    <alternativeName>
        <fullName evidence="11 14">4-alpha-D-((1-&gt;4)-alpha-D-glucano)trehalose trehalohydrolase</fullName>
    </alternativeName>
    <alternativeName>
        <fullName evidence="10 14">Maltooligosyl trehalose trehalohydrolase</fullName>
    </alternativeName>
</protein>
<dbReference type="InterPro" id="IPR017853">
    <property type="entry name" value="GH"/>
</dbReference>
<evidence type="ECO:0000256" key="3">
    <source>
        <dbReference type="ARBA" id="ARBA00008061"/>
    </source>
</evidence>
<evidence type="ECO:0000256" key="12">
    <source>
        <dbReference type="ARBA" id="ARBA00034013"/>
    </source>
</evidence>
<dbReference type="CDD" id="cd11325">
    <property type="entry name" value="AmyAc_GTHase"/>
    <property type="match status" value="1"/>
</dbReference>
<dbReference type="NCBIfam" id="TIGR02402">
    <property type="entry name" value="trehalose_TreZ"/>
    <property type="match status" value="1"/>
</dbReference>
<dbReference type="SUPFAM" id="SSF51445">
    <property type="entry name" value="(Trans)glycosidases"/>
    <property type="match status" value="1"/>
</dbReference>
<evidence type="ECO:0000256" key="13">
    <source>
        <dbReference type="NCBIfam" id="TIGR02402"/>
    </source>
</evidence>
<evidence type="ECO:0000313" key="16">
    <source>
        <dbReference type="EMBL" id="MBC9933487.1"/>
    </source>
</evidence>
<evidence type="ECO:0000256" key="5">
    <source>
        <dbReference type="ARBA" id="ARBA00015938"/>
    </source>
</evidence>
<dbReference type="InterPro" id="IPR012768">
    <property type="entry name" value="Trehalose_TreZ"/>
</dbReference>